<evidence type="ECO:0000313" key="3">
    <source>
        <dbReference type="Proteomes" id="UP000245956"/>
    </source>
</evidence>
<evidence type="ECO:0000256" key="1">
    <source>
        <dbReference type="RuleBase" id="RU000363"/>
    </source>
</evidence>
<dbReference type="InterPro" id="IPR052184">
    <property type="entry name" value="SDR_enzymes"/>
</dbReference>
<dbReference type="Proteomes" id="UP000245956">
    <property type="component" value="Unassembled WGS sequence"/>
</dbReference>
<dbReference type="GO" id="GO:0016616">
    <property type="term" value="F:oxidoreductase activity, acting on the CH-OH group of donors, NAD or NADP as acceptor"/>
    <property type="evidence" value="ECO:0007669"/>
    <property type="project" value="TreeGrafter"/>
</dbReference>
<name>A0A2U3E6Y5_PURLI</name>
<dbReference type="Pfam" id="PF00106">
    <property type="entry name" value="adh_short"/>
    <property type="match status" value="1"/>
</dbReference>
<reference evidence="2 3" key="1">
    <citation type="journal article" date="2016" name="Front. Microbiol.">
        <title>Genome and transcriptome sequences reveal the specific parasitism of the nematophagous Purpureocillium lilacinum 36-1.</title>
        <authorList>
            <person name="Xie J."/>
            <person name="Li S."/>
            <person name="Mo C."/>
            <person name="Xiao X."/>
            <person name="Peng D."/>
            <person name="Wang G."/>
            <person name="Xiao Y."/>
        </authorList>
    </citation>
    <scope>NUCLEOTIDE SEQUENCE [LARGE SCALE GENOMIC DNA]</scope>
    <source>
        <strain evidence="2 3">36-1</strain>
    </source>
</reference>
<dbReference type="Gene3D" id="3.40.50.720">
    <property type="entry name" value="NAD(P)-binding Rossmann-like Domain"/>
    <property type="match status" value="1"/>
</dbReference>
<comment type="similarity">
    <text evidence="1">Belongs to the short-chain dehydrogenases/reductases (SDR) family.</text>
</comment>
<dbReference type="InterPro" id="IPR002347">
    <property type="entry name" value="SDR_fam"/>
</dbReference>
<gene>
    <name evidence="2" type="ORF">PCL_00429</name>
</gene>
<dbReference type="PRINTS" id="PR00080">
    <property type="entry name" value="SDRFAMILY"/>
</dbReference>
<organism evidence="2 3">
    <name type="scientific">Purpureocillium lilacinum</name>
    <name type="common">Paecilomyces lilacinus</name>
    <dbReference type="NCBI Taxonomy" id="33203"/>
    <lineage>
        <taxon>Eukaryota</taxon>
        <taxon>Fungi</taxon>
        <taxon>Dikarya</taxon>
        <taxon>Ascomycota</taxon>
        <taxon>Pezizomycotina</taxon>
        <taxon>Sordariomycetes</taxon>
        <taxon>Hypocreomycetidae</taxon>
        <taxon>Hypocreales</taxon>
        <taxon>Ophiocordycipitaceae</taxon>
        <taxon>Purpureocillium</taxon>
    </lineage>
</organism>
<comment type="caution">
    <text evidence="2">The sequence shown here is derived from an EMBL/GenBank/DDBJ whole genome shotgun (WGS) entry which is preliminary data.</text>
</comment>
<evidence type="ECO:0000313" key="2">
    <source>
        <dbReference type="EMBL" id="PWI70285.1"/>
    </source>
</evidence>
<dbReference type="PANTHER" id="PTHR45458:SF3">
    <property type="entry name" value="CHAIN DEHYDROGENASE (ATSC), PUTATIVE-RELATED"/>
    <property type="match status" value="1"/>
</dbReference>
<sequence length="186" mass="20211">MSGLTTKTIVITGASRGLDDIKLEFVRQLSDNSHHRVIAVVRNPEILLQSSILARKNVYVVKGDLSDLESFSDVAAKISEVGNGKVNILINNAGVMVGAGAQSQVALSRSTPDEWAEQFKINVLSLVFFTIALLPLLEHGEDKKVINLGSFLGDLDFALAKDDLHYSSYSVTKAAVNMANIKFHNE</sequence>
<dbReference type="PRINTS" id="PR00081">
    <property type="entry name" value="GDHRDH"/>
</dbReference>
<accession>A0A2U3E6Y5</accession>
<dbReference type="InterPro" id="IPR036291">
    <property type="entry name" value="NAD(P)-bd_dom_sf"/>
</dbReference>
<protein>
    <submittedName>
        <fullName evidence="2">NAD(P)(+)-binding proteins &amp; short chain dehydrogenase</fullName>
    </submittedName>
</protein>
<dbReference type="EMBL" id="LCWV01000010">
    <property type="protein sequence ID" value="PWI70285.1"/>
    <property type="molecule type" value="Genomic_DNA"/>
</dbReference>
<dbReference type="PANTHER" id="PTHR45458">
    <property type="entry name" value="SHORT-CHAIN DEHYDROGENASE/REDUCTASE SDR"/>
    <property type="match status" value="1"/>
</dbReference>
<dbReference type="SUPFAM" id="SSF51735">
    <property type="entry name" value="NAD(P)-binding Rossmann-fold domains"/>
    <property type="match status" value="1"/>
</dbReference>
<dbReference type="AlphaFoldDB" id="A0A2U3E6Y5"/>
<proteinExistence type="inferred from homology"/>